<sequence>MADPNCSNIIKDYPIANGLDAFRASFSSICEARHVPRGPDALERLGQEDLQNIVLDLLSTLQIHPAARLLRSTGDGKTLFGDLLQLNSAVNSGEFDFDRIKPLVKSALADIPDDILIWIHVYRAVTESTPPPRPISSSIQQTPWSQNTSGFVNSSEFRQNVDPILKLELERLYVGLPKCIEGDNPLFKEGWSGWPAGARENDPRTPLQGSTGKRSLDIGFVNSDITYKPDSEDSRYRLGVRPTWGIASEQFDINKKDGGLQFVTAILGFLRMNDEVLGFDPTIVMSNGERYIEIERDGQTARLIIDKTVRVHGADDDVQNNVRKGLDITKATNYRPGRAMLPAASASIVSRKQLKRRRREATVQRN</sequence>
<organism evidence="2 3">
    <name type="scientific">Hirsutella rhossiliensis</name>
    <dbReference type="NCBI Taxonomy" id="111463"/>
    <lineage>
        <taxon>Eukaryota</taxon>
        <taxon>Fungi</taxon>
        <taxon>Dikarya</taxon>
        <taxon>Ascomycota</taxon>
        <taxon>Pezizomycotina</taxon>
        <taxon>Sordariomycetes</taxon>
        <taxon>Hypocreomycetidae</taxon>
        <taxon>Hypocreales</taxon>
        <taxon>Ophiocordycipitaceae</taxon>
        <taxon>Hirsutella</taxon>
    </lineage>
</organism>
<keyword evidence="3" id="KW-1185">Reference proteome</keyword>
<dbReference type="PANTHER" id="PTHR38248:SF2">
    <property type="entry name" value="FUNK1 11"/>
    <property type="match status" value="1"/>
</dbReference>
<dbReference type="OrthoDB" id="5584477at2759"/>
<evidence type="ECO:0000313" key="3">
    <source>
        <dbReference type="Proteomes" id="UP000824596"/>
    </source>
</evidence>
<dbReference type="RefSeq" id="XP_044714425.1">
    <property type="nucleotide sequence ID" value="XM_044870493.1"/>
</dbReference>
<dbReference type="EMBL" id="JAIZPD010000035">
    <property type="protein sequence ID" value="KAH0956911.1"/>
    <property type="molecule type" value="Genomic_DNA"/>
</dbReference>
<evidence type="ECO:0000259" key="1">
    <source>
        <dbReference type="Pfam" id="PF17667"/>
    </source>
</evidence>
<evidence type="ECO:0000313" key="2">
    <source>
        <dbReference type="EMBL" id="KAH0956911.1"/>
    </source>
</evidence>
<dbReference type="PANTHER" id="PTHR38248">
    <property type="entry name" value="FUNK1 6"/>
    <property type="match status" value="1"/>
</dbReference>
<name>A0A9P8SBV5_9HYPO</name>
<dbReference type="InterPro" id="IPR040976">
    <property type="entry name" value="Pkinase_fungal"/>
</dbReference>
<protein>
    <recommendedName>
        <fullName evidence="1">Fungal-type protein kinase domain-containing protein</fullName>
    </recommendedName>
</protein>
<dbReference type="GeneID" id="68361151"/>
<accession>A0A9P8SBV5</accession>
<comment type="caution">
    <text evidence="2">The sequence shown here is derived from an EMBL/GenBank/DDBJ whole genome shotgun (WGS) entry which is preliminary data.</text>
</comment>
<dbReference type="AlphaFoldDB" id="A0A9P8SBV5"/>
<feature type="domain" description="Fungal-type protein kinase" evidence="1">
    <location>
        <begin position="246"/>
        <end position="308"/>
    </location>
</feature>
<dbReference type="Proteomes" id="UP000824596">
    <property type="component" value="Unassembled WGS sequence"/>
</dbReference>
<proteinExistence type="predicted"/>
<reference evidence="2" key="1">
    <citation type="submission" date="2021-09" db="EMBL/GenBank/DDBJ databases">
        <title>A high-quality genome of the endoparasitic fungus Hirsutella rhossiliensis with a comparison of Hirsutella genomes reveals transposable elements contributing to genome size variation.</title>
        <authorList>
            <person name="Lin R."/>
            <person name="Jiao Y."/>
            <person name="Sun X."/>
            <person name="Ling J."/>
            <person name="Xie B."/>
            <person name="Cheng X."/>
        </authorList>
    </citation>
    <scope>NUCLEOTIDE SEQUENCE</scope>
    <source>
        <strain evidence="2">HR02</strain>
    </source>
</reference>
<dbReference type="Pfam" id="PF17667">
    <property type="entry name" value="Pkinase_fungal"/>
    <property type="match status" value="1"/>
</dbReference>
<gene>
    <name evidence="2" type="ORF">HRG_12023</name>
</gene>